<proteinExistence type="predicted"/>
<accession>A0A1F5YNQ1</accession>
<protein>
    <submittedName>
        <fullName evidence="1">Uncharacterized protein</fullName>
    </submittedName>
</protein>
<evidence type="ECO:0000313" key="2">
    <source>
        <dbReference type="Proteomes" id="UP000179129"/>
    </source>
</evidence>
<gene>
    <name evidence="1" type="ORF">A3F83_00435</name>
</gene>
<organism evidence="1 2">
    <name type="scientific">Candidatus Glassbacteria bacterium RIFCSPLOWO2_12_FULL_58_11</name>
    <dbReference type="NCBI Taxonomy" id="1817867"/>
    <lineage>
        <taxon>Bacteria</taxon>
        <taxon>Candidatus Glassiibacteriota</taxon>
    </lineage>
</organism>
<dbReference type="EMBL" id="MFIX01000203">
    <property type="protein sequence ID" value="OGG01724.1"/>
    <property type="molecule type" value="Genomic_DNA"/>
</dbReference>
<comment type="caution">
    <text evidence="1">The sequence shown here is derived from an EMBL/GenBank/DDBJ whole genome shotgun (WGS) entry which is preliminary data.</text>
</comment>
<sequence length="159" mass="18319">METVLLGFINNKAELRSLKRTLIRSNTRGVYKGDNDDLWISDNADIQFISENIENRRIQLGKTSGFERLYHKVAKLYFGGMKRHLADIRQYLKPGAHLGYVVGDQASYLRVLIRTGKLLADIAESLGYEIVDIDLFRTRFASATREQMREEVVLLRWPG</sequence>
<dbReference type="AlphaFoldDB" id="A0A1F5YNQ1"/>
<name>A0A1F5YNQ1_9BACT</name>
<reference evidence="1 2" key="1">
    <citation type="journal article" date="2016" name="Nat. Commun.">
        <title>Thousands of microbial genomes shed light on interconnected biogeochemical processes in an aquifer system.</title>
        <authorList>
            <person name="Anantharaman K."/>
            <person name="Brown C.T."/>
            <person name="Hug L.A."/>
            <person name="Sharon I."/>
            <person name="Castelle C.J."/>
            <person name="Probst A.J."/>
            <person name="Thomas B.C."/>
            <person name="Singh A."/>
            <person name="Wilkins M.J."/>
            <person name="Karaoz U."/>
            <person name="Brodie E.L."/>
            <person name="Williams K.H."/>
            <person name="Hubbard S.S."/>
            <person name="Banfield J.F."/>
        </authorList>
    </citation>
    <scope>NUCLEOTIDE SEQUENCE [LARGE SCALE GENOMIC DNA]</scope>
</reference>
<dbReference type="Proteomes" id="UP000179129">
    <property type="component" value="Unassembled WGS sequence"/>
</dbReference>
<evidence type="ECO:0000313" key="1">
    <source>
        <dbReference type="EMBL" id="OGG01724.1"/>
    </source>
</evidence>